<dbReference type="CDD" id="cd24007">
    <property type="entry name" value="ASKHA_NBD_eukNAGK-like"/>
    <property type="match status" value="1"/>
</dbReference>
<reference evidence="2 3" key="1">
    <citation type="submission" date="2018-03" db="EMBL/GenBank/DDBJ databases">
        <title>Aerobic endospore-forming bacteria genome sequencing and assembly.</title>
        <authorList>
            <person name="Cavalcante D.A."/>
            <person name="Driks A."/>
            <person name="Putonti C."/>
            <person name="De-Souza M.T."/>
        </authorList>
    </citation>
    <scope>NUCLEOTIDE SEQUENCE [LARGE SCALE GENOMIC DNA]</scope>
    <source>
        <strain evidence="2 3">SDF0028</strain>
    </source>
</reference>
<sequence>MMERNIVIGIDGGGTNTRVMICDLNGNELAYAEGGCASKYKDENAAENVKATIKNALAIAGRDTTSVAALVAGLAGYDSEADDEWIHAFTDLPGLDCPKLHLNDSDVAHAGALQNQPGIIAIAGTGTMIMGINEYGTRTRNLDYRHYAYSSARHLAYDAVYEVLAGRPDDSNEGLIAEMMQHWKTNSLEQFQVLARRGFEPDTMKRDQQFGQFAPYVTLAAEQGSSVAGRVCNRAVEQLRLGIELVGSNFAEHSIDVALIGSVICSSYMRSKLTEMLIAHPVKQYRLVDPLFPPVVGAILLAYKELGVQAEMNLAMK</sequence>
<dbReference type="EMBL" id="SADY01000001">
    <property type="protein sequence ID" value="TQR46337.1"/>
    <property type="molecule type" value="Genomic_DNA"/>
</dbReference>
<name>A0ABY3AU35_PAEPP</name>
<dbReference type="InterPro" id="IPR002731">
    <property type="entry name" value="ATPase_BadF"/>
</dbReference>
<dbReference type="PANTHER" id="PTHR43190:SF3">
    <property type="entry name" value="N-ACETYL-D-GLUCOSAMINE KINASE"/>
    <property type="match status" value="1"/>
</dbReference>
<accession>A0ABY3AU35</accession>
<dbReference type="PANTHER" id="PTHR43190">
    <property type="entry name" value="N-ACETYL-D-GLUCOSAMINE KINASE"/>
    <property type="match status" value="1"/>
</dbReference>
<dbReference type="Proteomes" id="UP000316208">
    <property type="component" value="Unassembled WGS sequence"/>
</dbReference>
<keyword evidence="3" id="KW-1185">Reference proteome</keyword>
<feature type="domain" description="ATPase BadF/BadG/BcrA/BcrD type" evidence="1">
    <location>
        <begin position="8"/>
        <end position="138"/>
    </location>
</feature>
<dbReference type="Pfam" id="PF01869">
    <property type="entry name" value="BcrAD_BadFG"/>
    <property type="match status" value="1"/>
</dbReference>
<evidence type="ECO:0000313" key="3">
    <source>
        <dbReference type="Proteomes" id="UP000316208"/>
    </source>
</evidence>
<protein>
    <submittedName>
        <fullName evidence="2">ATPase</fullName>
    </submittedName>
</protein>
<dbReference type="SUPFAM" id="SSF53067">
    <property type="entry name" value="Actin-like ATPase domain"/>
    <property type="match status" value="1"/>
</dbReference>
<evidence type="ECO:0000259" key="1">
    <source>
        <dbReference type="Pfam" id="PF01869"/>
    </source>
</evidence>
<gene>
    <name evidence="2" type="ORF">C7Y44_01195</name>
</gene>
<organism evidence="2 3">
    <name type="scientific">Paenibacillus popilliae</name>
    <name type="common">Bacillus popilliae</name>
    <dbReference type="NCBI Taxonomy" id="78057"/>
    <lineage>
        <taxon>Bacteria</taxon>
        <taxon>Bacillati</taxon>
        <taxon>Bacillota</taxon>
        <taxon>Bacilli</taxon>
        <taxon>Bacillales</taxon>
        <taxon>Paenibacillaceae</taxon>
        <taxon>Paenibacillus</taxon>
    </lineage>
</organism>
<dbReference type="InterPro" id="IPR052519">
    <property type="entry name" value="Euk-type_GlcNAc_Kinase"/>
</dbReference>
<dbReference type="Gene3D" id="3.30.420.40">
    <property type="match status" value="2"/>
</dbReference>
<comment type="caution">
    <text evidence="2">The sequence shown here is derived from an EMBL/GenBank/DDBJ whole genome shotgun (WGS) entry which is preliminary data.</text>
</comment>
<evidence type="ECO:0000313" key="2">
    <source>
        <dbReference type="EMBL" id="TQR46337.1"/>
    </source>
</evidence>
<dbReference type="InterPro" id="IPR043129">
    <property type="entry name" value="ATPase_NBD"/>
</dbReference>
<proteinExistence type="predicted"/>